<feature type="compositionally biased region" description="Basic and acidic residues" evidence="4">
    <location>
        <begin position="964"/>
        <end position="974"/>
    </location>
</feature>
<reference evidence="6 7" key="1">
    <citation type="journal article" date="2017" name="Nat. Ecol. Evol.">
        <title>Scallop genome provides insights into evolution of bilaterian karyotype and development.</title>
        <authorList>
            <person name="Wang S."/>
            <person name="Zhang J."/>
            <person name="Jiao W."/>
            <person name="Li J."/>
            <person name="Xun X."/>
            <person name="Sun Y."/>
            <person name="Guo X."/>
            <person name="Huan P."/>
            <person name="Dong B."/>
            <person name="Zhang L."/>
            <person name="Hu X."/>
            <person name="Sun X."/>
            <person name="Wang J."/>
            <person name="Zhao C."/>
            <person name="Wang Y."/>
            <person name="Wang D."/>
            <person name="Huang X."/>
            <person name="Wang R."/>
            <person name="Lv J."/>
            <person name="Li Y."/>
            <person name="Zhang Z."/>
            <person name="Liu B."/>
            <person name="Lu W."/>
            <person name="Hui Y."/>
            <person name="Liang J."/>
            <person name="Zhou Z."/>
            <person name="Hou R."/>
            <person name="Li X."/>
            <person name="Liu Y."/>
            <person name="Li H."/>
            <person name="Ning X."/>
            <person name="Lin Y."/>
            <person name="Zhao L."/>
            <person name="Xing Q."/>
            <person name="Dou J."/>
            <person name="Li Y."/>
            <person name="Mao J."/>
            <person name="Guo H."/>
            <person name="Dou H."/>
            <person name="Li T."/>
            <person name="Mu C."/>
            <person name="Jiang W."/>
            <person name="Fu Q."/>
            <person name="Fu X."/>
            <person name="Miao Y."/>
            <person name="Liu J."/>
            <person name="Yu Q."/>
            <person name="Li R."/>
            <person name="Liao H."/>
            <person name="Li X."/>
            <person name="Kong Y."/>
            <person name="Jiang Z."/>
            <person name="Chourrout D."/>
            <person name="Li R."/>
            <person name="Bao Z."/>
        </authorList>
    </citation>
    <scope>NUCLEOTIDE SEQUENCE [LARGE SCALE GENOMIC DNA]</scope>
    <source>
        <strain evidence="6 7">PY_sf001</strain>
    </source>
</reference>
<feature type="compositionally biased region" description="Low complexity" evidence="4">
    <location>
        <begin position="1228"/>
        <end position="1238"/>
    </location>
</feature>
<keyword evidence="2" id="KW-0539">Nucleus</keyword>
<dbReference type="STRING" id="6573.A0A210QHD7"/>
<dbReference type="EMBL" id="NEDP02003722">
    <property type="protein sequence ID" value="OWF48109.1"/>
    <property type="molecule type" value="Genomic_DNA"/>
</dbReference>
<dbReference type="GO" id="GO:0006281">
    <property type="term" value="P:DNA repair"/>
    <property type="evidence" value="ECO:0007669"/>
    <property type="project" value="TreeGrafter"/>
</dbReference>
<evidence type="ECO:0000256" key="4">
    <source>
        <dbReference type="SAM" id="MobiDB-lite"/>
    </source>
</evidence>
<dbReference type="OrthoDB" id="310853at2759"/>
<dbReference type="GO" id="GO:0031298">
    <property type="term" value="C:replication fork protection complex"/>
    <property type="evidence" value="ECO:0007669"/>
    <property type="project" value="TreeGrafter"/>
</dbReference>
<feature type="compositionally biased region" description="Polar residues" evidence="4">
    <location>
        <begin position="1296"/>
        <end position="1305"/>
    </location>
</feature>
<comment type="subcellular location">
    <subcellularLocation>
        <location evidence="1">Nucleus</location>
    </subcellularLocation>
</comment>
<feature type="compositionally biased region" description="Basic residues" evidence="4">
    <location>
        <begin position="1133"/>
        <end position="1156"/>
    </location>
</feature>
<feature type="region of interest" description="Disordered" evidence="4">
    <location>
        <begin position="517"/>
        <end position="553"/>
    </location>
</feature>
<feature type="compositionally biased region" description="Polar residues" evidence="4">
    <location>
        <begin position="1003"/>
        <end position="1015"/>
    </location>
</feature>
<dbReference type="PANTHER" id="PTHR22940:SF4">
    <property type="entry name" value="PROTEIN TIMELESS HOMOLOG"/>
    <property type="match status" value="1"/>
</dbReference>
<feature type="compositionally biased region" description="Acidic residues" evidence="4">
    <location>
        <begin position="1165"/>
        <end position="1174"/>
    </location>
</feature>
<keyword evidence="3" id="KW-0131">Cell cycle</keyword>
<comment type="caution">
    <text evidence="6">The sequence shown here is derived from an EMBL/GenBank/DDBJ whole genome shotgun (WGS) entry which is preliminary data.</text>
</comment>
<organism evidence="6 7">
    <name type="scientific">Mizuhopecten yessoensis</name>
    <name type="common">Japanese scallop</name>
    <name type="synonym">Patinopecten yessoensis</name>
    <dbReference type="NCBI Taxonomy" id="6573"/>
    <lineage>
        <taxon>Eukaryota</taxon>
        <taxon>Metazoa</taxon>
        <taxon>Spiralia</taxon>
        <taxon>Lophotrochozoa</taxon>
        <taxon>Mollusca</taxon>
        <taxon>Bivalvia</taxon>
        <taxon>Autobranchia</taxon>
        <taxon>Pteriomorphia</taxon>
        <taxon>Pectinida</taxon>
        <taxon>Pectinoidea</taxon>
        <taxon>Pectinidae</taxon>
        <taxon>Mizuhopecten</taxon>
    </lineage>
</organism>
<dbReference type="GO" id="GO:0043111">
    <property type="term" value="P:replication fork arrest"/>
    <property type="evidence" value="ECO:0007669"/>
    <property type="project" value="TreeGrafter"/>
</dbReference>
<dbReference type="InterPro" id="IPR006906">
    <property type="entry name" value="Timeless_N"/>
</dbReference>
<evidence type="ECO:0000256" key="2">
    <source>
        <dbReference type="ARBA" id="ARBA00023242"/>
    </source>
</evidence>
<dbReference type="Pfam" id="PF26019">
    <property type="entry name" value="HTH_TIMELESS"/>
    <property type="match status" value="1"/>
</dbReference>
<accession>A0A210QHD7</accession>
<feature type="domain" description="Timeless N-terminal" evidence="5">
    <location>
        <begin position="20"/>
        <end position="281"/>
    </location>
</feature>
<sequence length="1423" mass="164120">MMHVELQATCSALGYLEGNRYVKEPECLETVKDLIRFLKREDETCDIRRQLGHAQIVQNDLLPLVKQHHNERQLFETLIRVLVNLTQPAIICFKNAIPVDKTMYNYYLEVEAELQGYKEVFVDEDFFSTLTERLGELLKLDWEHRQEEDRLLIERILILIRNILHVPPNQDQEQRTDDDATIHDQVIWAIHCSGLEDLLLYIASSEEERQFSMHVLEIVSLMFREQTPEVLACAGVQRSQSQKEKDERELEMMRQQEKVQKISDHRKFSTRHSRFGGTYVVKNMKSISEKDVIFHKAQHDVNKLTFDVNKKPKKIAKNRQPIKDKDLVRRSTLSIRLGLKEFCVQFLENCYNPLMYAVKDILNHERTQEHDETYYLWAMRFFMELCRHHSKRVELVSETMSVQTFHYIQVQMIQYYEMQMMEKKEAIVWGKRVHLALKAYQELLLTLDSMDRSKNPRLMESSRVLKSNIFYMMEFRDIFLTLLRKFNQSQQSRTYLKDLVETTHLFLRMLENETRKNSHLVVQSKKKKSKKPRKKDVAKENKEPQEHTPQQLEDMWDNLSSELSTLFQGRGEIPTDVSPFDAASEIEEEQQRVNAMISIQDALRHSQPGNGIALLRAAREIWPEKNEFGSVDISPEEEFMALREIFMAPLPRMQESQPEEATLEGYEEGAEVEEEEMTAISVSEQEFSFKEFVNKFSTGIVLKCYVLLLADFDKNTTYTNHCVVKLLHRVTVDLGHKGLVFQASLFRQFQRILLSPLAKLERYKEIVKFATFTVRNFVETAETNPKAFMELLFWKSSKEASELVEGYGTYQSKGKVLWTEDLEMEVRHLFEEYRDQEDTSKDVVDCIMERITDPKKTRGQVLRELKKQGLIDSAKDIKRGKKGGGRPGPWLEEEEFDLANLYDRFHSTNDPLGSILSHMEVKRSKSKVIEKLFSLGLVKDRKELYKRRQRKRRGSGSGSGSDNEMDRMQQREDFQELPSDFEEEVLSSGDEGGDVSGDDNNNQEIGQGHTENSGAQDDMAAIITNLVGKGYSDQIKWIQRGLSRTAGNKEELGEKHQPVITEVFWRIPGEWSPAQLRQLVEGLTLDEQGVPSQAHTIKIHKPPAPKPSKAKVKEVKKKKDDKKTSDRMERLKAMAKQRQQNKGKKPRRDRTRKRRSASPPVTRDDSEDSMEDEDQGRQVAAEVTESPSRDTITKVTPPSKKKSRIRRVKDSDSEDSDAGRPMSDDDTTPAPASDTEASQSQKRPLDLGDSSDDDEPLQPAKRARIPSDTSKNNTPTQPTKRAQILSDSDSDEDTPVQPSKHVQIQSDSDSDDDIPLVSKLKQASFPATQFSLEMGGNSDSELDDHIPLRQVLNKKNRIEIMTVAVETFLMMSLELLLGNTLTILQLLTDIRGRIVLVKGNKKNGFSCELTCGRGILKVNGSLL</sequence>
<evidence type="ECO:0000313" key="7">
    <source>
        <dbReference type="Proteomes" id="UP000242188"/>
    </source>
</evidence>
<keyword evidence="7" id="KW-1185">Reference proteome</keyword>
<feature type="compositionally biased region" description="Basic residues" evidence="4">
    <location>
        <begin position="1097"/>
        <end position="1110"/>
    </location>
</feature>
<feature type="region of interest" description="Disordered" evidence="4">
    <location>
        <begin position="1087"/>
        <end position="1314"/>
    </location>
</feature>
<protein>
    <submittedName>
        <fullName evidence="6">Protein timeless-like</fullName>
    </submittedName>
</protein>
<evidence type="ECO:0000313" key="6">
    <source>
        <dbReference type="EMBL" id="OWF48109.1"/>
    </source>
</evidence>
<dbReference type="Pfam" id="PF04821">
    <property type="entry name" value="TIMELESS"/>
    <property type="match status" value="1"/>
</dbReference>
<name>A0A210QHD7_MIZYE</name>
<evidence type="ECO:0000256" key="1">
    <source>
        <dbReference type="ARBA" id="ARBA00004123"/>
    </source>
</evidence>
<dbReference type="GO" id="GO:0000076">
    <property type="term" value="P:DNA replication checkpoint signaling"/>
    <property type="evidence" value="ECO:0007669"/>
    <property type="project" value="TreeGrafter"/>
</dbReference>
<feature type="region of interest" description="Disordered" evidence="4">
    <location>
        <begin position="946"/>
        <end position="1017"/>
    </location>
</feature>
<feature type="compositionally biased region" description="Polar residues" evidence="4">
    <location>
        <begin position="1267"/>
        <end position="1280"/>
    </location>
</feature>
<feature type="compositionally biased region" description="Basic residues" evidence="4">
    <location>
        <begin position="524"/>
        <end position="534"/>
    </location>
</feature>
<feature type="compositionally biased region" description="Acidic residues" evidence="4">
    <location>
        <begin position="979"/>
        <end position="997"/>
    </location>
</feature>
<proteinExistence type="predicted"/>
<evidence type="ECO:0000256" key="3">
    <source>
        <dbReference type="ARBA" id="ARBA00023306"/>
    </source>
</evidence>
<dbReference type="PANTHER" id="PTHR22940">
    <property type="entry name" value="TIMEOUT/TIMELESS-2"/>
    <property type="match status" value="1"/>
</dbReference>
<dbReference type="InterPro" id="IPR044998">
    <property type="entry name" value="Timeless"/>
</dbReference>
<feature type="compositionally biased region" description="Basic and acidic residues" evidence="4">
    <location>
        <begin position="1111"/>
        <end position="1132"/>
    </location>
</feature>
<dbReference type="Proteomes" id="UP000242188">
    <property type="component" value="Unassembled WGS sequence"/>
</dbReference>
<dbReference type="GO" id="GO:0003677">
    <property type="term" value="F:DNA binding"/>
    <property type="evidence" value="ECO:0007669"/>
    <property type="project" value="TreeGrafter"/>
</dbReference>
<feature type="compositionally biased region" description="Basic and acidic residues" evidence="4">
    <location>
        <begin position="535"/>
        <end position="546"/>
    </location>
</feature>
<gene>
    <name evidence="6" type="ORF">KP79_PYT03800</name>
</gene>
<evidence type="ECO:0000259" key="5">
    <source>
        <dbReference type="Pfam" id="PF04821"/>
    </source>
</evidence>